<sequence>MEGSRSVRGSQHPQRPHREEKMARRRMPNILLQLRQQVCPDREPPWLPVQQTEVSEDQTLMGHSGATNRTFRVNDLTRWRVGRSNGNGGKAYSRPAGHAFARASIPSGELASARENHKGQCVLLLEAKRSTWALPNQSQICRTT</sequence>
<name>A0ABV0ZBA9_9TELE</name>
<accession>A0ABV0ZBA9</accession>
<feature type="region of interest" description="Disordered" evidence="1">
    <location>
        <begin position="1"/>
        <end position="26"/>
    </location>
</feature>
<dbReference type="Proteomes" id="UP001469553">
    <property type="component" value="Unassembled WGS sequence"/>
</dbReference>
<proteinExistence type="predicted"/>
<gene>
    <name evidence="2" type="ORF">AMECASPLE_014769</name>
</gene>
<reference evidence="2 3" key="1">
    <citation type="submission" date="2021-06" db="EMBL/GenBank/DDBJ databases">
        <authorList>
            <person name="Palmer J.M."/>
        </authorList>
    </citation>
    <scope>NUCLEOTIDE SEQUENCE [LARGE SCALE GENOMIC DNA]</scope>
    <source>
        <strain evidence="2 3">AS_MEX2019</strain>
        <tissue evidence="2">Muscle</tissue>
    </source>
</reference>
<evidence type="ECO:0000256" key="1">
    <source>
        <dbReference type="SAM" id="MobiDB-lite"/>
    </source>
</evidence>
<evidence type="ECO:0000313" key="3">
    <source>
        <dbReference type="Proteomes" id="UP001469553"/>
    </source>
</evidence>
<protein>
    <submittedName>
        <fullName evidence="2">Uncharacterized protein</fullName>
    </submittedName>
</protein>
<organism evidence="2 3">
    <name type="scientific">Ameca splendens</name>
    <dbReference type="NCBI Taxonomy" id="208324"/>
    <lineage>
        <taxon>Eukaryota</taxon>
        <taxon>Metazoa</taxon>
        <taxon>Chordata</taxon>
        <taxon>Craniata</taxon>
        <taxon>Vertebrata</taxon>
        <taxon>Euteleostomi</taxon>
        <taxon>Actinopterygii</taxon>
        <taxon>Neopterygii</taxon>
        <taxon>Teleostei</taxon>
        <taxon>Neoteleostei</taxon>
        <taxon>Acanthomorphata</taxon>
        <taxon>Ovalentaria</taxon>
        <taxon>Atherinomorphae</taxon>
        <taxon>Cyprinodontiformes</taxon>
        <taxon>Goodeidae</taxon>
        <taxon>Ameca</taxon>
    </lineage>
</organism>
<comment type="caution">
    <text evidence="2">The sequence shown here is derived from an EMBL/GenBank/DDBJ whole genome shotgun (WGS) entry which is preliminary data.</text>
</comment>
<dbReference type="EMBL" id="JAHRIP010057441">
    <property type="protein sequence ID" value="MEQ2303246.1"/>
    <property type="molecule type" value="Genomic_DNA"/>
</dbReference>
<keyword evidence="3" id="KW-1185">Reference proteome</keyword>
<evidence type="ECO:0000313" key="2">
    <source>
        <dbReference type="EMBL" id="MEQ2303246.1"/>
    </source>
</evidence>